<dbReference type="AlphaFoldDB" id="K9VJP1"/>
<dbReference type="RefSeq" id="WP_015177562.1">
    <property type="nucleotide sequence ID" value="NC_019729.1"/>
</dbReference>
<dbReference type="eggNOG" id="COG1555">
    <property type="taxonomic scope" value="Bacteria"/>
</dbReference>
<evidence type="ECO:0000256" key="1">
    <source>
        <dbReference type="SAM" id="MobiDB-lite"/>
    </source>
</evidence>
<dbReference type="EMBL" id="CP003614">
    <property type="protein sequence ID" value="AFZ08313.1"/>
    <property type="molecule type" value="Genomic_DNA"/>
</dbReference>
<name>K9VJP1_9CYAN</name>
<protein>
    <recommendedName>
        <fullName evidence="4">DNA uptake protein</fullName>
    </recommendedName>
</protein>
<dbReference type="SUPFAM" id="SSF81585">
    <property type="entry name" value="PsbU/PolX domain-like"/>
    <property type="match status" value="1"/>
</dbReference>
<accession>K9VJP1</accession>
<proteinExistence type="predicted"/>
<reference evidence="2 3" key="1">
    <citation type="submission" date="2012-05" db="EMBL/GenBank/DDBJ databases">
        <title>Finished chromosome of genome of Oscillatoria sp. PCC 7112.</title>
        <authorList>
            <consortium name="US DOE Joint Genome Institute"/>
            <person name="Gugger M."/>
            <person name="Coursin T."/>
            <person name="Rippka R."/>
            <person name="Tandeau De Marsac N."/>
            <person name="Huntemann M."/>
            <person name="Wei C.-L."/>
            <person name="Han J."/>
            <person name="Detter J.C."/>
            <person name="Han C."/>
            <person name="Tapia R."/>
            <person name="Davenport K."/>
            <person name="Daligault H."/>
            <person name="Erkkila T."/>
            <person name="Gu W."/>
            <person name="Munk A.C.C."/>
            <person name="Teshima H."/>
            <person name="Xu Y."/>
            <person name="Chain P."/>
            <person name="Chen A."/>
            <person name="Krypides N."/>
            <person name="Mavromatis K."/>
            <person name="Markowitz V."/>
            <person name="Szeto E."/>
            <person name="Ivanova N."/>
            <person name="Mikhailova N."/>
            <person name="Ovchinnikova G."/>
            <person name="Pagani I."/>
            <person name="Pati A."/>
            <person name="Goodwin L."/>
            <person name="Peters L."/>
            <person name="Pitluck S."/>
            <person name="Woyke T."/>
            <person name="Kerfeld C."/>
        </authorList>
    </citation>
    <scope>NUCLEOTIDE SEQUENCE [LARGE SCALE GENOMIC DNA]</scope>
    <source>
        <strain evidence="2 3">PCC 7112</strain>
    </source>
</reference>
<dbReference type="eggNOG" id="COG0803">
    <property type="taxonomic scope" value="Bacteria"/>
</dbReference>
<dbReference type="PATRIC" id="fig|179408.3.peg.4895"/>
<evidence type="ECO:0000313" key="2">
    <source>
        <dbReference type="EMBL" id="AFZ08313.1"/>
    </source>
</evidence>
<dbReference type="STRING" id="179408.Osc7112_3977"/>
<evidence type="ECO:0000313" key="3">
    <source>
        <dbReference type="Proteomes" id="UP000010478"/>
    </source>
</evidence>
<feature type="compositionally biased region" description="Low complexity" evidence="1">
    <location>
        <begin position="90"/>
        <end position="110"/>
    </location>
</feature>
<feature type="region of interest" description="Disordered" evidence="1">
    <location>
        <begin position="90"/>
        <end position="117"/>
    </location>
</feature>
<evidence type="ECO:0008006" key="4">
    <source>
        <dbReference type="Google" id="ProtNLM"/>
    </source>
</evidence>
<keyword evidence="3" id="KW-1185">Reference proteome</keyword>
<organism evidence="2 3">
    <name type="scientific">Phormidium nigroviride PCC 7112</name>
    <dbReference type="NCBI Taxonomy" id="179408"/>
    <lineage>
        <taxon>Bacteria</taxon>
        <taxon>Bacillati</taxon>
        <taxon>Cyanobacteriota</taxon>
        <taxon>Cyanophyceae</taxon>
        <taxon>Oscillatoriophycideae</taxon>
        <taxon>Oscillatoriales</taxon>
        <taxon>Oscillatoriaceae</taxon>
        <taxon>Phormidium</taxon>
    </lineage>
</organism>
<dbReference type="Proteomes" id="UP000010478">
    <property type="component" value="Chromosome"/>
</dbReference>
<dbReference type="KEGG" id="oni:Osc7112_3977"/>
<sequence length="405" mass="43355">MLSTFRLLPTSWTLLKNRQDACEAKNDFSCGVGVPKNRQDASSTNNDFSCGVGVSPARSRVVANVARYRLLPTATATAILVALTGCVSPTASNTDSTSSPAATASPASTSGHSMNHGGKGSININTAILSELDKLEAKLGIPALSNKIQASRPYGKVEELVSKNVITQAQLDQIKDLVTIENVVLTGEPKDVDFMTKLGLMKGHLFVAQELLDQGKPDQAEPHIGHPVEEIYADVEDQLNERKIPEFKATLIKLQDLVKAGAKDPAQVKAEFDTSMQAVDGAIAALPEAQRKDPKFVLQVINGLLDTANSEYGAAVANGKIAAIIEYQDSRGFVMYAEMLYKDIAEQVAKTSPDIDKAIVANMTELKTTWPTAIAPPAPVKTTEEVTKLVKTIESDSQKVLKPAS</sequence>
<dbReference type="HOGENOM" id="CLU_063849_0_0_3"/>
<gene>
    <name evidence="2" type="ORF">Osc7112_3977</name>
</gene>
<dbReference type="Gene3D" id="1.10.150.320">
    <property type="entry name" value="Photosystem II 12 kDa extrinsic protein"/>
    <property type="match status" value="1"/>
</dbReference>